<comment type="catalytic activity">
    <reaction evidence="2">
        <text>2 GTP = 3',3'-c-di-GMP + 2 diphosphate</text>
        <dbReference type="Rhea" id="RHEA:24898"/>
        <dbReference type="ChEBI" id="CHEBI:33019"/>
        <dbReference type="ChEBI" id="CHEBI:37565"/>
        <dbReference type="ChEBI" id="CHEBI:58805"/>
        <dbReference type="EC" id="2.7.7.65"/>
    </reaction>
</comment>
<dbReference type="Gene3D" id="3.30.70.270">
    <property type="match status" value="1"/>
</dbReference>
<feature type="domain" description="GGDEF" evidence="6">
    <location>
        <begin position="500"/>
        <end position="630"/>
    </location>
</feature>
<evidence type="ECO:0000259" key="6">
    <source>
        <dbReference type="PROSITE" id="PS50887"/>
    </source>
</evidence>
<dbReference type="EMBL" id="JMIB01000023">
    <property type="protein sequence ID" value="KDM91369.1"/>
    <property type="molecule type" value="Genomic_DNA"/>
</dbReference>
<accession>A0A066RLY9</accession>
<evidence type="ECO:0000256" key="4">
    <source>
        <dbReference type="SAM" id="Phobius"/>
    </source>
</evidence>
<dbReference type="Gene3D" id="6.10.340.10">
    <property type="match status" value="1"/>
</dbReference>
<feature type="transmembrane region" description="Helical" evidence="4">
    <location>
        <begin position="21"/>
        <end position="45"/>
    </location>
</feature>
<keyword evidence="4" id="KW-1133">Transmembrane helix</keyword>
<dbReference type="PANTHER" id="PTHR45138:SF9">
    <property type="entry name" value="DIGUANYLATE CYCLASE DGCM-RELATED"/>
    <property type="match status" value="1"/>
</dbReference>
<dbReference type="Proteomes" id="UP000027192">
    <property type="component" value="Unassembled WGS sequence"/>
</dbReference>
<feature type="coiled-coil region" evidence="3">
    <location>
        <begin position="432"/>
        <end position="470"/>
    </location>
</feature>
<organism evidence="7 8">
    <name type="scientific">Photobacterium galatheae</name>
    <dbReference type="NCBI Taxonomy" id="1654360"/>
    <lineage>
        <taxon>Bacteria</taxon>
        <taxon>Pseudomonadati</taxon>
        <taxon>Pseudomonadota</taxon>
        <taxon>Gammaproteobacteria</taxon>
        <taxon>Vibrionales</taxon>
        <taxon>Vibrionaceae</taxon>
        <taxon>Photobacterium</taxon>
    </lineage>
</organism>
<sequence length="634" mass="72747">MFRSGISLIFLTMFKSHTNHLGFRIQLTLTTVILLSAIGVGMIWYSSSERAITQAIEGFYRQSNDVVKDHLDEFFNNVRLIYKQQDLMADELDTIVQDKTEMQRYLTESLRKHPNIEHFYFATPNGGLSLIGRDPDIVRFNLPESYSNYFEFIETERPEAGYLHRYIIHPLKRDNILLNSQEYYDARKQPWFFQALANDQAIWSELIKREEQQGELGVTLSKAEYDQAGELLGVWGMDIDLTPLIDELERIKISPNSVITILGRQGTILTSTRPDHVAAYGELKTIDPQLTPLLYKVWKYRYGHTTDVSPVYRFHCQGQYWLSYTGYYTLDGDDRVTIVMLSPLNDFTSVFMTAKDTAIVLTLVLMIIAAIYGYYGNRYILTPIQRLTNAINNISRGQWGQTLNLKRSDEVGQLADAFDDMSRHLEQTITHLDQEREKTAKLNLLLEKQNQELEARVTARTVALKEANNRLEKLAFYDPLTNAPNRRFFWQQFNEIRDRQGCWLMLLDVDDFKKLNDTYGHQVGDLALQHLVNICNDTFTEPDFIGRIGGEEFAICSLAPDEITARRLADNLLQRLSSIPVSLGDTQITITVSMGITQCEPGSKGCFGIADGLLYQAKQSGKNKALLISLEERR</sequence>
<dbReference type="SUPFAM" id="SSF55073">
    <property type="entry name" value="Nucleotide cyclase"/>
    <property type="match status" value="1"/>
</dbReference>
<dbReference type="PROSITE" id="PS50887">
    <property type="entry name" value="GGDEF"/>
    <property type="match status" value="1"/>
</dbReference>
<evidence type="ECO:0000313" key="8">
    <source>
        <dbReference type="Proteomes" id="UP000027192"/>
    </source>
</evidence>
<dbReference type="PROSITE" id="PS50885">
    <property type="entry name" value="HAMP"/>
    <property type="match status" value="1"/>
</dbReference>
<dbReference type="SMART" id="SM00304">
    <property type="entry name" value="HAMP"/>
    <property type="match status" value="1"/>
</dbReference>
<dbReference type="InterPro" id="IPR050469">
    <property type="entry name" value="Diguanylate_Cyclase"/>
</dbReference>
<dbReference type="NCBIfam" id="TIGR00254">
    <property type="entry name" value="GGDEF"/>
    <property type="match status" value="1"/>
</dbReference>
<dbReference type="CDD" id="cd06225">
    <property type="entry name" value="HAMP"/>
    <property type="match status" value="1"/>
</dbReference>
<reference evidence="7 8" key="1">
    <citation type="submission" date="2014-04" db="EMBL/GenBank/DDBJ databases">
        <title>Draft genome sequence of Photobacterium halotolerans S2753: a solonamide, ngercheumicin and holomycin producer.</title>
        <authorList>
            <person name="Machado H.R."/>
            <person name="Gram L."/>
        </authorList>
    </citation>
    <scope>NUCLEOTIDE SEQUENCE [LARGE SCALE GENOMIC DNA]</scope>
    <source>
        <strain evidence="7 8">S2753</strain>
    </source>
</reference>
<dbReference type="GO" id="GO:0016020">
    <property type="term" value="C:membrane"/>
    <property type="evidence" value="ECO:0007669"/>
    <property type="project" value="InterPro"/>
</dbReference>
<dbReference type="InterPro" id="IPR029787">
    <property type="entry name" value="Nucleotide_cyclase"/>
</dbReference>
<dbReference type="InterPro" id="IPR003660">
    <property type="entry name" value="HAMP_dom"/>
</dbReference>
<evidence type="ECO:0000313" key="7">
    <source>
        <dbReference type="EMBL" id="KDM91369.1"/>
    </source>
</evidence>
<dbReference type="GO" id="GO:0052621">
    <property type="term" value="F:diguanylate cyclase activity"/>
    <property type="evidence" value="ECO:0007669"/>
    <property type="project" value="UniProtKB-EC"/>
</dbReference>
<feature type="transmembrane region" description="Helical" evidence="4">
    <location>
        <begin position="358"/>
        <end position="376"/>
    </location>
</feature>
<keyword evidence="3" id="KW-0175">Coiled coil</keyword>
<keyword evidence="8" id="KW-1185">Reference proteome</keyword>
<evidence type="ECO:0000256" key="1">
    <source>
        <dbReference type="ARBA" id="ARBA00012528"/>
    </source>
</evidence>
<protein>
    <recommendedName>
        <fullName evidence="1">diguanylate cyclase</fullName>
        <ecNumber evidence="1">2.7.7.65</ecNumber>
    </recommendedName>
</protein>
<dbReference type="STRING" id="1654360.EA58_12450"/>
<dbReference type="EC" id="2.7.7.65" evidence="1"/>
<dbReference type="OrthoDB" id="8572793at2"/>
<feature type="domain" description="HAMP" evidence="5">
    <location>
        <begin position="378"/>
        <end position="430"/>
    </location>
</feature>
<dbReference type="Gene3D" id="3.30.450.20">
    <property type="entry name" value="PAS domain"/>
    <property type="match status" value="1"/>
</dbReference>
<dbReference type="Pfam" id="PF00990">
    <property type="entry name" value="GGDEF"/>
    <property type="match status" value="1"/>
</dbReference>
<name>A0A066RLY9_9GAMM</name>
<dbReference type="InterPro" id="IPR043128">
    <property type="entry name" value="Rev_trsase/Diguanyl_cyclase"/>
</dbReference>
<evidence type="ECO:0000259" key="5">
    <source>
        <dbReference type="PROSITE" id="PS50885"/>
    </source>
</evidence>
<dbReference type="SMART" id="SM00267">
    <property type="entry name" value="GGDEF"/>
    <property type="match status" value="1"/>
</dbReference>
<dbReference type="GO" id="GO:0007165">
    <property type="term" value="P:signal transduction"/>
    <property type="evidence" value="ECO:0007669"/>
    <property type="project" value="InterPro"/>
</dbReference>
<keyword evidence="4" id="KW-0812">Transmembrane</keyword>
<proteinExistence type="predicted"/>
<gene>
    <name evidence="7" type="ORF">EA58_12450</name>
</gene>
<dbReference type="Pfam" id="PF22673">
    <property type="entry name" value="MCP-like_PDC_1"/>
    <property type="match status" value="1"/>
</dbReference>
<evidence type="ECO:0000256" key="2">
    <source>
        <dbReference type="ARBA" id="ARBA00034247"/>
    </source>
</evidence>
<dbReference type="PANTHER" id="PTHR45138">
    <property type="entry name" value="REGULATORY COMPONENTS OF SENSORY TRANSDUCTION SYSTEM"/>
    <property type="match status" value="1"/>
</dbReference>
<dbReference type="InterPro" id="IPR000160">
    <property type="entry name" value="GGDEF_dom"/>
</dbReference>
<dbReference type="CDD" id="cd01949">
    <property type="entry name" value="GGDEF"/>
    <property type="match status" value="1"/>
</dbReference>
<evidence type="ECO:0000256" key="3">
    <source>
        <dbReference type="SAM" id="Coils"/>
    </source>
</evidence>
<keyword evidence="4" id="KW-0472">Membrane</keyword>
<dbReference type="SUPFAM" id="SSF158472">
    <property type="entry name" value="HAMP domain-like"/>
    <property type="match status" value="1"/>
</dbReference>
<dbReference type="Pfam" id="PF00672">
    <property type="entry name" value="HAMP"/>
    <property type="match status" value="1"/>
</dbReference>
<dbReference type="AlphaFoldDB" id="A0A066RLY9"/>
<comment type="caution">
    <text evidence="7">The sequence shown here is derived from an EMBL/GenBank/DDBJ whole genome shotgun (WGS) entry which is preliminary data.</text>
</comment>